<dbReference type="Pfam" id="PF03466">
    <property type="entry name" value="LysR_substrate"/>
    <property type="match status" value="1"/>
</dbReference>
<proteinExistence type="inferred from homology"/>
<comment type="similarity">
    <text evidence="1">Belongs to the LysR transcriptional regulatory family.</text>
</comment>
<keyword evidence="4" id="KW-0804">Transcription</keyword>
<dbReference type="InterPro" id="IPR000847">
    <property type="entry name" value="LysR_HTH_N"/>
</dbReference>
<dbReference type="Gene3D" id="1.10.10.10">
    <property type="entry name" value="Winged helix-like DNA-binding domain superfamily/Winged helix DNA-binding domain"/>
    <property type="match status" value="1"/>
</dbReference>
<dbReference type="EMBL" id="CP158373">
    <property type="protein sequence ID" value="XBY61527.1"/>
    <property type="molecule type" value="Genomic_DNA"/>
</dbReference>
<keyword evidence="2" id="KW-0805">Transcription regulation</keyword>
<gene>
    <name evidence="6" type="ORF">ABS648_16305</name>
</gene>
<evidence type="ECO:0000256" key="2">
    <source>
        <dbReference type="ARBA" id="ARBA00023015"/>
    </source>
</evidence>
<dbReference type="InterPro" id="IPR036390">
    <property type="entry name" value="WH_DNA-bd_sf"/>
</dbReference>
<dbReference type="PANTHER" id="PTHR30126">
    <property type="entry name" value="HTH-TYPE TRANSCRIPTIONAL REGULATOR"/>
    <property type="match status" value="1"/>
</dbReference>
<reference evidence="6" key="1">
    <citation type="submission" date="2023-08" db="EMBL/GenBank/DDBJ databases">
        <title>Increased levels of nutrients transform a symbiont into a lethal pathobiont.</title>
        <authorList>
            <person name="Lachnit T."/>
            <person name="Ulrich L."/>
            <person name="Willmer F.M."/>
            <person name="Hasenbein T."/>
            <person name="Steiner L.X."/>
            <person name="Wolters M."/>
            <person name="Herbst E.M."/>
            <person name="Deines P."/>
        </authorList>
    </citation>
    <scope>NUCLEOTIDE SEQUENCE</scope>
    <source>
        <strain evidence="6">T3</strain>
    </source>
</reference>
<dbReference type="PANTHER" id="PTHR30126:SF40">
    <property type="entry name" value="HTH-TYPE TRANSCRIPTIONAL REGULATOR GLTR"/>
    <property type="match status" value="1"/>
</dbReference>
<protein>
    <submittedName>
        <fullName evidence="6">LysR family transcriptional regulator</fullName>
    </submittedName>
</protein>
<dbReference type="Pfam" id="PF00126">
    <property type="entry name" value="HTH_1"/>
    <property type="match status" value="1"/>
</dbReference>
<dbReference type="GO" id="GO:0000976">
    <property type="term" value="F:transcription cis-regulatory region binding"/>
    <property type="evidence" value="ECO:0007669"/>
    <property type="project" value="TreeGrafter"/>
</dbReference>
<feature type="domain" description="HTH lysR-type" evidence="5">
    <location>
        <begin position="1"/>
        <end position="58"/>
    </location>
</feature>
<dbReference type="RefSeq" id="WP_350446207.1">
    <property type="nucleotide sequence ID" value="NZ_CP158373.1"/>
</dbReference>
<evidence type="ECO:0000256" key="4">
    <source>
        <dbReference type="ARBA" id="ARBA00023163"/>
    </source>
</evidence>
<name>A0AAU7XUU7_9PSED</name>
<sequence length="297" mass="32648">MELSQLKMFKVTAEQGSIVKASKILHCVPSNITNRIKLLEQELGVSLFIRKGRGLIISPSGELLLGYVNKILDTCQEAKRALDPEATPAGVLKIGAIESAATGRLPALLSRYHVHYPSVHMQFSTGTWSQLVAEIIGHKLDGAIIAVKSDHADIAQLEIYKEPLILIASESIGEITSADDVNNLNIFMWPEGCPYRHALERWLKAAQVSTPITSIASYGTILGCVSAGAGVSLVPSGVFEQYKKIGNIKGYAFDDLTPIQNYFIWNKNIGLHRARDAFAELITDEFRNISTFQERPE</sequence>
<accession>A0AAU7XUU7</accession>
<evidence type="ECO:0000256" key="3">
    <source>
        <dbReference type="ARBA" id="ARBA00023125"/>
    </source>
</evidence>
<dbReference type="AlphaFoldDB" id="A0AAU7XUU7"/>
<dbReference type="SUPFAM" id="SSF46785">
    <property type="entry name" value="Winged helix' DNA-binding domain"/>
    <property type="match status" value="1"/>
</dbReference>
<evidence type="ECO:0000313" key="6">
    <source>
        <dbReference type="EMBL" id="XBY61527.1"/>
    </source>
</evidence>
<keyword evidence="3" id="KW-0238">DNA-binding</keyword>
<organism evidence="6">
    <name type="scientific">Pseudomonas solani</name>
    <dbReference type="NCBI Taxonomy" id="2731552"/>
    <lineage>
        <taxon>Bacteria</taxon>
        <taxon>Pseudomonadati</taxon>
        <taxon>Pseudomonadota</taxon>
        <taxon>Gammaproteobacteria</taxon>
        <taxon>Pseudomonadales</taxon>
        <taxon>Pseudomonadaceae</taxon>
        <taxon>Pseudomonas</taxon>
    </lineage>
</organism>
<evidence type="ECO:0000256" key="1">
    <source>
        <dbReference type="ARBA" id="ARBA00009437"/>
    </source>
</evidence>
<dbReference type="SUPFAM" id="SSF53850">
    <property type="entry name" value="Periplasmic binding protein-like II"/>
    <property type="match status" value="1"/>
</dbReference>
<dbReference type="InterPro" id="IPR036388">
    <property type="entry name" value="WH-like_DNA-bd_sf"/>
</dbReference>
<dbReference type="Gene3D" id="3.40.190.290">
    <property type="match status" value="1"/>
</dbReference>
<dbReference type="GO" id="GO:0003700">
    <property type="term" value="F:DNA-binding transcription factor activity"/>
    <property type="evidence" value="ECO:0007669"/>
    <property type="project" value="InterPro"/>
</dbReference>
<evidence type="ECO:0000259" key="5">
    <source>
        <dbReference type="PROSITE" id="PS50931"/>
    </source>
</evidence>
<dbReference type="InterPro" id="IPR005119">
    <property type="entry name" value="LysR_subst-bd"/>
</dbReference>
<dbReference type="PROSITE" id="PS50931">
    <property type="entry name" value="HTH_LYSR"/>
    <property type="match status" value="1"/>
</dbReference>